<gene>
    <name evidence="1" type="ORF">K402DRAFT_269510</name>
</gene>
<dbReference type="AlphaFoldDB" id="A0A6G1H8A8"/>
<protein>
    <submittedName>
        <fullName evidence="1">Uncharacterized protein</fullName>
    </submittedName>
</protein>
<evidence type="ECO:0000313" key="2">
    <source>
        <dbReference type="Proteomes" id="UP000800041"/>
    </source>
</evidence>
<dbReference type="Proteomes" id="UP000800041">
    <property type="component" value="Unassembled WGS sequence"/>
</dbReference>
<keyword evidence="2" id="KW-1185">Reference proteome</keyword>
<organism evidence="1 2">
    <name type="scientific">Aulographum hederae CBS 113979</name>
    <dbReference type="NCBI Taxonomy" id="1176131"/>
    <lineage>
        <taxon>Eukaryota</taxon>
        <taxon>Fungi</taxon>
        <taxon>Dikarya</taxon>
        <taxon>Ascomycota</taxon>
        <taxon>Pezizomycotina</taxon>
        <taxon>Dothideomycetes</taxon>
        <taxon>Pleosporomycetidae</taxon>
        <taxon>Aulographales</taxon>
        <taxon>Aulographaceae</taxon>
    </lineage>
</organism>
<reference evidence="1" key="1">
    <citation type="journal article" date="2020" name="Stud. Mycol.">
        <title>101 Dothideomycetes genomes: a test case for predicting lifestyles and emergence of pathogens.</title>
        <authorList>
            <person name="Haridas S."/>
            <person name="Albert R."/>
            <person name="Binder M."/>
            <person name="Bloem J."/>
            <person name="Labutti K."/>
            <person name="Salamov A."/>
            <person name="Andreopoulos B."/>
            <person name="Baker S."/>
            <person name="Barry K."/>
            <person name="Bills G."/>
            <person name="Bluhm B."/>
            <person name="Cannon C."/>
            <person name="Castanera R."/>
            <person name="Culley D."/>
            <person name="Daum C."/>
            <person name="Ezra D."/>
            <person name="Gonzalez J."/>
            <person name="Henrissat B."/>
            <person name="Kuo A."/>
            <person name="Liang C."/>
            <person name="Lipzen A."/>
            <person name="Lutzoni F."/>
            <person name="Magnuson J."/>
            <person name="Mondo S."/>
            <person name="Nolan M."/>
            <person name="Ohm R."/>
            <person name="Pangilinan J."/>
            <person name="Park H.-J."/>
            <person name="Ramirez L."/>
            <person name="Alfaro M."/>
            <person name="Sun H."/>
            <person name="Tritt A."/>
            <person name="Yoshinaga Y."/>
            <person name="Zwiers L.-H."/>
            <person name="Turgeon B."/>
            <person name="Goodwin S."/>
            <person name="Spatafora J."/>
            <person name="Crous P."/>
            <person name="Grigoriev I."/>
        </authorList>
    </citation>
    <scope>NUCLEOTIDE SEQUENCE</scope>
    <source>
        <strain evidence="1">CBS 113979</strain>
    </source>
</reference>
<accession>A0A6G1H8A8</accession>
<proteinExistence type="predicted"/>
<evidence type="ECO:0000313" key="1">
    <source>
        <dbReference type="EMBL" id="KAF1989302.1"/>
    </source>
</evidence>
<name>A0A6G1H8A8_9PEZI</name>
<sequence length="110" mass="12636">MRKRPPLRNPMRSSPSAFLRAVLPPQSYEPFSLRLHFPASTPIILNSYLRIFLPIWMALGFSPETGDLYTEKSYPDILQYGGAAISQTELRQEMDGWAPLHCSLYRFAFV</sequence>
<dbReference type="EMBL" id="ML977145">
    <property type="protein sequence ID" value="KAF1989302.1"/>
    <property type="molecule type" value="Genomic_DNA"/>
</dbReference>